<dbReference type="Proteomes" id="UP000266067">
    <property type="component" value="Unassembled WGS sequence"/>
</dbReference>
<reference evidence="4 5" key="1">
    <citation type="submission" date="2018-08" db="EMBL/GenBank/DDBJ databases">
        <title>Proposal of Muricauda 72 sp.nov. and Muricauda NH166 sp.nov., isolated from seawater.</title>
        <authorList>
            <person name="Cheng H."/>
            <person name="Wu Y.-H."/>
            <person name="Guo L.-L."/>
            <person name="Xu X.-W."/>
        </authorList>
    </citation>
    <scope>NUCLEOTIDE SEQUENCE [LARGE SCALE GENOMIC DNA]</scope>
    <source>
        <strain evidence="4 5">KCTC 22173</strain>
    </source>
</reference>
<dbReference type="OrthoDB" id="9796381at2"/>
<dbReference type="InterPro" id="IPR050832">
    <property type="entry name" value="Bact_Acetyltransf"/>
</dbReference>
<dbReference type="RefSeq" id="WP_119607116.1">
    <property type="nucleotide sequence ID" value="NZ_QXFH01000070.1"/>
</dbReference>
<sequence length="166" mass="19427">MIRRAKISEIPDILTITQACAKKMQANGIFQWNEHYPSKEAFIKDIEREELFVIEENKTVLGTIVISTLMDEEYKPIKWLTPNGNSTYIHRLSVHPSLQGKGLAQKMMDFAEAYSKESGFVSVRLDTFSQNKRNQRFYEQRGYQKLGDIYFPKQSEHPFHCYELVL</sequence>
<protein>
    <submittedName>
        <fullName evidence="4">GNAT family N-acetyltransferase</fullName>
    </submittedName>
</protein>
<dbReference type="CDD" id="cd04301">
    <property type="entry name" value="NAT_SF"/>
    <property type="match status" value="1"/>
</dbReference>
<organism evidence="4 5">
    <name type="scientific">Flagellimonas lutimaris</name>
    <dbReference type="NCBI Taxonomy" id="475082"/>
    <lineage>
        <taxon>Bacteria</taxon>
        <taxon>Pseudomonadati</taxon>
        <taxon>Bacteroidota</taxon>
        <taxon>Flavobacteriia</taxon>
        <taxon>Flavobacteriales</taxon>
        <taxon>Flavobacteriaceae</taxon>
        <taxon>Flagellimonas</taxon>
    </lineage>
</organism>
<accession>A0A3A1N7R6</accession>
<keyword evidence="2" id="KW-0012">Acyltransferase</keyword>
<evidence type="ECO:0000259" key="3">
    <source>
        <dbReference type="PROSITE" id="PS51186"/>
    </source>
</evidence>
<dbReference type="PANTHER" id="PTHR43877">
    <property type="entry name" value="AMINOALKYLPHOSPHONATE N-ACETYLTRANSFERASE-RELATED-RELATED"/>
    <property type="match status" value="1"/>
</dbReference>
<dbReference type="EMBL" id="QXFH01000070">
    <property type="protein sequence ID" value="RIV34884.1"/>
    <property type="molecule type" value="Genomic_DNA"/>
</dbReference>
<dbReference type="GO" id="GO:0016747">
    <property type="term" value="F:acyltransferase activity, transferring groups other than amino-acyl groups"/>
    <property type="evidence" value="ECO:0007669"/>
    <property type="project" value="InterPro"/>
</dbReference>
<dbReference type="Pfam" id="PF00583">
    <property type="entry name" value="Acetyltransf_1"/>
    <property type="match status" value="1"/>
</dbReference>
<proteinExistence type="predicted"/>
<comment type="caution">
    <text evidence="4">The sequence shown here is derived from an EMBL/GenBank/DDBJ whole genome shotgun (WGS) entry which is preliminary data.</text>
</comment>
<dbReference type="SUPFAM" id="SSF55729">
    <property type="entry name" value="Acyl-CoA N-acyltransferases (Nat)"/>
    <property type="match status" value="1"/>
</dbReference>
<name>A0A3A1N7R6_9FLAO</name>
<gene>
    <name evidence="4" type="ORF">D2V08_05805</name>
</gene>
<evidence type="ECO:0000256" key="1">
    <source>
        <dbReference type="ARBA" id="ARBA00022679"/>
    </source>
</evidence>
<evidence type="ECO:0000256" key="2">
    <source>
        <dbReference type="ARBA" id="ARBA00023315"/>
    </source>
</evidence>
<dbReference type="AlphaFoldDB" id="A0A3A1N7R6"/>
<dbReference type="Gene3D" id="3.40.630.30">
    <property type="match status" value="1"/>
</dbReference>
<dbReference type="PANTHER" id="PTHR43877:SF2">
    <property type="entry name" value="AMINOALKYLPHOSPHONATE N-ACETYLTRANSFERASE-RELATED"/>
    <property type="match status" value="1"/>
</dbReference>
<dbReference type="InterPro" id="IPR000182">
    <property type="entry name" value="GNAT_dom"/>
</dbReference>
<dbReference type="InterPro" id="IPR016181">
    <property type="entry name" value="Acyl_CoA_acyltransferase"/>
</dbReference>
<keyword evidence="5" id="KW-1185">Reference proteome</keyword>
<feature type="domain" description="N-acetyltransferase" evidence="3">
    <location>
        <begin position="1"/>
        <end position="166"/>
    </location>
</feature>
<evidence type="ECO:0000313" key="5">
    <source>
        <dbReference type="Proteomes" id="UP000266067"/>
    </source>
</evidence>
<evidence type="ECO:0000313" key="4">
    <source>
        <dbReference type="EMBL" id="RIV34884.1"/>
    </source>
</evidence>
<dbReference type="PROSITE" id="PS51186">
    <property type="entry name" value="GNAT"/>
    <property type="match status" value="1"/>
</dbReference>
<keyword evidence="1 4" id="KW-0808">Transferase</keyword>